<organism evidence="2 3">
    <name type="scientific">Rhodocollybia butyracea</name>
    <dbReference type="NCBI Taxonomy" id="206335"/>
    <lineage>
        <taxon>Eukaryota</taxon>
        <taxon>Fungi</taxon>
        <taxon>Dikarya</taxon>
        <taxon>Basidiomycota</taxon>
        <taxon>Agaricomycotina</taxon>
        <taxon>Agaricomycetes</taxon>
        <taxon>Agaricomycetidae</taxon>
        <taxon>Agaricales</taxon>
        <taxon>Marasmiineae</taxon>
        <taxon>Omphalotaceae</taxon>
        <taxon>Rhodocollybia</taxon>
    </lineage>
</organism>
<dbReference type="OrthoDB" id="2965207at2759"/>
<feature type="region of interest" description="Disordered" evidence="1">
    <location>
        <begin position="143"/>
        <end position="166"/>
    </location>
</feature>
<feature type="non-terminal residue" evidence="2">
    <location>
        <position position="229"/>
    </location>
</feature>
<name>A0A9P5QA06_9AGAR</name>
<proteinExistence type="predicted"/>
<evidence type="ECO:0000256" key="1">
    <source>
        <dbReference type="SAM" id="MobiDB-lite"/>
    </source>
</evidence>
<dbReference type="Proteomes" id="UP000772434">
    <property type="component" value="Unassembled WGS sequence"/>
</dbReference>
<accession>A0A9P5QA06</accession>
<gene>
    <name evidence="2" type="ORF">BDP27DRAFT_1312456</name>
</gene>
<dbReference type="EMBL" id="JADNRY010000004">
    <property type="protein sequence ID" value="KAF9077452.1"/>
    <property type="molecule type" value="Genomic_DNA"/>
</dbReference>
<dbReference type="AlphaFoldDB" id="A0A9P5QA06"/>
<feature type="compositionally biased region" description="Low complexity" evidence="1">
    <location>
        <begin position="152"/>
        <end position="165"/>
    </location>
</feature>
<evidence type="ECO:0000313" key="2">
    <source>
        <dbReference type="EMBL" id="KAF9077452.1"/>
    </source>
</evidence>
<comment type="caution">
    <text evidence="2">The sequence shown here is derived from an EMBL/GenBank/DDBJ whole genome shotgun (WGS) entry which is preliminary data.</text>
</comment>
<evidence type="ECO:0000313" key="3">
    <source>
        <dbReference type="Proteomes" id="UP000772434"/>
    </source>
</evidence>
<keyword evidence="3" id="KW-1185">Reference proteome</keyword>
<protein>
    <submittedName>
        <fullName evidence="2">Uncharacterized protein</fullName>
    </submittedName>
</protein>
<sequence length="229" mass="25664">MELLPGLSTAFLFFYSAMSLLWEIEDLVLLLAAFIQLQQVDSCSYSSADTNERNWDDWKESVLYFKSICKPVFVTLTWAESDHVDRFFAELEDVVTELDVVDRNQRQSENSLEPESESLKTRIHNIMNDTSHAVHRSLLSLQTELGGPNAPSNSSTSSRLLSTSTEGAEMTIERASEIVHHIREAIEAILRALQDRVDRHVSGEIDKELSGWFKAKGEGTGTGKGGKGR</sequence>
<reference evidence="2" key="1">
    <citation type="submission" date="2020-11" db="EMBL/GenBank/DDBJ databases">
        <authorList>
            <consortium name="DOE Joint Genome Institute"/>
            <person name="Ahrendt S."/>
            <person name="Riley R."/>
            <person name="Andreopoulos W."/>
            <person name="Labutti K."/>
            <person name="Pangilinan J."/>
            <person name="Ruiz-Duenas F.J."/>
            <person name="Barrasa J.M."/>
            <person name="Sanchez-Garcia M."/>
            <person name="Camarero S."/>
            <person name="Miyauchi S."/>
            <person name="Serrano A."/>
            <person name="Linde D."/>
            <person name="Babiker R."/>
            <person name="Drula E."/>
            <person name="Ayuso-Fernandez I."/>
            <person name="Pacheco R."/>
            <person name="Padilla G."/>
            <person name="Ferreira P."/>
            <person name="Barriuso J."/>
            <person name="Kellner H."/>
            <person name="Castanera R."/>
            <person name="Alfaro M."/>
            <person name="Ramirez L."/>
            <person name="Pisabarro A.G."/>
            <person name="Kuo A."/>
            <person name="Tritt A."/>
            <person name="Lipzen A."/>
            <person name="He G."/>
            <person name="Yan M."/>
            <person name="Ng V."/>
            <person name="Cullen D."/>
            <person name="Martin F."/>
            <person name="Rosso M.-N."/>
            <person name="Henrissat B."/>
            <person name="Hibbett D."/>
            <person name="Martinez A.T."/>
            <person name="Grigoriev I.V."/>
        </authorList>
    </citation>
    <scope>NUCLEOTIDE SEQUENCE</scope>
    <source>
        <strain evidence="2">AH 40177</strain>
    </source>
</reference>